<name>M7S768_SALDU</name>
<proteinExistence type="predicted"/>
<gene>
    <name evidence="1" type="ORF">A670_00733</name>
</gene>
<dbReference type="HOGENOM" id="CLU_132007_0_0_6"/>
<dbReference type="EMBL" id="APMR01000016">
    <property type="protein sequence ID" value="EMR53986.1"/>
    <property type="molecule type" value="Genomic_DNA"/>
</dbReference>
<accession>M7S768</accession>
<protein>
    <submittedName>
        <fullName evidence="1">Uncharacterized protein</fullName>
    </submittedName>
</protein>
<reference evidence="1 2" key="1">
    <citation type="submission" date="2013-02" db="EMBL/GenBank/DDBJ databases">
        <authorList>
            <person name="McClelland M."/>
            <person name="Porwollik S."/>
            <person name="Desai P."/>
            <person name="Cheng P."/>
            <person name="Wollam A."/>
            <person name="Pepin K."/>
            <person name="Bhonagiri V."/>
            <person name="Fulton L."/>
            <person name="Fulton R."/>
            <person name="Delehaunty K."/>
            <person name="Fronick C."/>
            <person name="Godfrey J."/>
            <person name="Waligorski J."/>
            <person name="Appelbaum E."/>
            <person name="Tomlinson C."/>
            <person name="Warren W."/>
            <person name="Sodergren E."/>
            <person name="Weinstock G."/>
            <person name="Wilson R.K."/>
        </authorList>
    </citation>
    <scope>NUCLEOTIDE SEQUENCE [LARGE SCALE GENOMIC DNA]</scope>
    <source>
        <strain evidence="1 2">UC16</strain>
    </source>
</reference>
<dbReference type="AlphaFoldDB" id="M7S768"/>
<evidence type="ECO:0000313" key="1">
    <source>
        <dbReference type="EMBL" id="EMR53986.1"/>
    </source>
</evidence>
<sequence length="188" mass="20875">MPGANLLPGGTQPSRFSQTGQRVFGDQLQRIRRAIFHTGRALFTSLTQIAFMRAGFELVWRDGRQYHLHGAEWAGDDAGFTADALLRIDLHAVVNMRDHAVRTATGAGRIFAMVTCDRAALALMFDDSNSGLIALWRQDMSLIIVSHYAGDLAGMASQTLLAIGHNKTIHGVLLFWLQKPYSLYEHCY</sequence>
<comment type="caution">
    <text evidence="1">The sequence shown here is derived from an EMBL/GenBank/DDBJ whole genome shotgun (WGS) entry which is preliminary data.</text>
</comment>
<dbReference type="Proteomes" id="UP000013259">
    <property type="component" value="Unassembled WGS sequence"/>
</dbReference>
<organism evidence="1 2">
    <name type="scientific">Salmonella enterica subsp. enterica serovar Dublin str. UC16</name>
    <dbReference type="NCBI Taxonomy" id="1192688"/>
    <lineage>
        <taxon>Bacteria</taxon>
        <taxon>Pseudomonadati</taxon>
        <taxon>Pseudomonadota</taxon>
        <taxon>Gammaproteobacteria</taxon>
        <taxon>Enterobacterales</taxon>
        <taxon>Enterobacteriaceae</taxon>
        <taxon>Salmonella</taxon>
    </lineage>
</organism>
<evidence type="ECO:0000313" key="2">
    <source>
        <dbReference type="Proteomes" id="UP000013259"/>
    </source>
</evidence>